<proteinExistence type="predicted"/>
<evidence type="ECO:0000313" key="4">
    <source>
        <dbReference type="Proteomes" id="UP000623010"/>
    </source>
</evidence>
<reference evidence="3" key="1">
    <citation type="journal article" date="2014" name="Int. J. Syst. Evol. Microbiol.">
        <title>Complete genome sequence of Corynebacterium casei LMG S-19264T (=DSM 44701T), isolated from a smear-ripened cheese.</title>
        <authorList>
            <consortium name="US DOE Joint Genome Institute (JGI-PGF)"/>
            <person name="Walter F."/>
            <person name="Albersmeier A."/>
            <person name="Kalinowski J."/>
            <person name="Ruckert C."/>
        </authorList>
    </citation>
    <scope>NUCLEOTIDE SEQUENCE</scope>
    <source>
        <strain evidence="3">JCM 5016</strain>
    </source>
</reference>
<keyword evidence="4" id="KW-1185">Reference proteome</keyword>
<feature type="domain" description="Flavodoxin-like fold" evidence="2">
    <location>
        <begin position="2"/>
        <end position="142"/>
    </location>
</feature>
<protein>
    <recommendedName>
        <fullName evidence="2">Flavodoxin-like fold domain-containing protein</fullName>
    </recommendedName>
</protein>
<dbReference type="EMBL" id="BMWH01000006">
    <property type="protein sequence ID" value="GGZ84303.1"/>
    <property type="molecule type" value="Genomic_DNA"/>
</dbReference>
<feature type="compositionally biased region" description="Low complexity" evidence="1">
    <location>
        <begin position="142"/>
        <end position="163"/>
    </location>
</feature>
<accession>A0A918V9K2</accession>
<evidence type="ECO:0000256" key="1">
    <source>
        <dbReference type="SAM" id="MobiDB-lite"/>
    </source>
</evidence>
<dbReference type="Pfam" id="PF02525">
    <property type="entry name" value="Flavodoxin_2"/>
    <property type="match status" value="1"/>
</dbReference>
<dbReference type="InterPro" id="IPR029039">
    <property type="entry name" value="Flavoprotein-like_sf"/>
</dbReference>
<gene>
    <name evidence="3" type="ORF">GCM10010389_23130</name>
</gene>
<feature type="compositionally biased region" description="Low complexity" evidence="1">
    <location>
        <begin position="185"/>
        <end position="196"/>
    </location>
</feature>
<dbReference type="PANTHER" id="PTHR43741">
    <property type="entry name" value="FMN-DEPENDENT NADH-AZOREDUCTASE 1"/>
    <property type="match status" value="1"/>
</dbReference>
<organism evidence="3 4">
    <name type="scientific">Streptomyces echinoruber</name>
    <dbReference type="NCBI Taxonomy" id="68898"/>
    <lineage>
        <taxon>Bacteria</taxon>
        <taxon>Bacillati</taxon>
        <taxon>Actinomycetota</taxon>
        <taxon>Actinomycetes</taxon>
        <taxon>Kitasatosporales</taxon>
        <taxon>Streptomycetaceae</taxon>
        <taxon>Streptomyces</taxon>
    </lineage>
</organism>
<evidence type="ECO:0000313" key="3">
    <source>
        <dbReference type="EMBL" id="GGZ84303.1"/>
    </source>
</evidence>
<dbReference type="PANTHER" id="PTHR43741:SF4">
    <property type="entry name" value="FMN-DEPENDENT NADH:QUINONE OXIDOREDUCTASE"/>
    <property type="match status" value="1"/>
</dbReference>
<reference evidence="3" key="2">
    <citation type="submission" date="2020-09" db="EMBL/GenBank/DDBJ databases">
        <authorList>
            <person name="Sun Q."/>
            <person name="Ohkuma M."/>
        </authorList>
    </citation>
    <scope>NUCLEOTIDE SEQUENCE</scope>
    <source>
        <strain evidence="3">JCM 5016</strain>
    </source>
</reference>
<sequence length="196" mass="20999">MTRRLTARFAAVWRERHPAGRYRYRDPAAAPVPALTAAYTTLGRRVERAGFVPPAEVPALVRDAAEEREWALTAPPAEEVAAAGTLLLGVPMDNFSVPAALKAWIDRVSFPNAFTGPDGGRSPLRETRVVAVMARGGGYGPGAPRASTATSRRPTGRRTSPASAGRRTTCTWWPPNSPASTSCRSSPAWSTWPPPP</sequence>
<comment type="caution">
    <text evidence="3">The sequence shown here is derived from an EMBL/GenBank/DDBJ whole genome shotgun (WGS) entry which is preliminary data.</text>
</comment>
<feature type="region of interest" description="Disordered" evidence="1">
    <location>
        <begin position="135"/>
        <end position="196"/>
    </location>
</feature>
<name>A0A918V9K2_9ACTN</name>
<dbReference type="Proteomes" id="UP000623010">
    <property type="component" value="Unassembled WGS sequence"/>
</dbReference>
<evidence type="ECO:0000259" key="2">
    <source>
        <dbReference type="Pfam" id="PF02525"/>
    </source>
</evidence>
<dbReference type="RefSeq" id="WP_308432477.1">
    <property type="nucleotide sequence ID" value="NZ_BMWH01000006.1"/>
</dbReference>
<dbReference type="InterPro" id="IPR003680">
    <property type="entry name" value="Flavodoxin_fold"/>
</dbReference>
<dbReference type="AlphaFoldDB" id="A0A918V9K2"/>
<dbReference type="InterPro" id="IPR050104">
    <property type="entry name" value="FMN-dep_NADH:Q_OxRdtase_AzoR1"/>
</dbReference>
<dbReference type="Gene3D" id="3.40.50.360">
    <property type="match status" value="1"/>
</dbReference>
<dbReference type="SUPFAM" id="SSF52218">
    <property type="entry name" value="Flavoproteins"/>
    <property type="match status" value="1"/>
</dbReference>